<dbReference type="PROSITE" id="PS01326">
    <property type="entry name" value="DAP_EPIMERASE"/>
    <property type="match status" value="1"/>
</dbReference>
<dbReference type="GO" id="GO:0009089">
    <property type="term" value="P:lysine biosynthetic process via diaminopimelate"/>
    <property type="evidence" value="ECO:0007669"/>
    <property type="project" value="UniProtKB-UniRule"/>
</dbReference>
<keyword evidence="7 11" id="KW-0457">Lysine biosynthesis</keyword>
<comment type="subunit">
    <text evidence="11">Homodimer.</text>
</comment>
<reference evidence="13 14" key="1">
    <citation type="submission" date="2016-03" db="EMBL/GenBank/DDBJ databases">
        <title>Complete genome sequence of Shewanella psychrophila WP2, a deep sea bacterium isolated from west Pacific sediment.</title>
        <authorList>
            <person name="Xu G."/>
            <person name="Jian H."/>
        </authorList>
    </citation>
    <scope>NUCLEOTIDE SEQUENCE [LARGE SCALE GENOMIC DNA]</scope>
    <source>
        <strain evidence="13 14">WP2</strain>
    </source>
</reference>
<gene>
    <name evidence="11" type="primary">dapF</name>
    <name evidence="13" type="ORF">Sps_03084</name>
</gene>
<accession>A0A1S6HRV5</accession>
<dbReference type="NCBIfam" id="TIGR00652">
    <property type="entry name" value="DapF"/>
    <property type="match status" value="1"/>
</dbReference>
<evidence type="ECO:0000256" key="7">
    <source>
        <dbReference type="ARBA" id="ARBA00023154"/>
    </source>
</evidence>
<feature type="active site" evidence="12">
    <location>
        <position position="74"/>
    </location>
</feature>
<dbReference type="InterPro" id="IPR001653">
    <property type="entry name" value="DAP_epimerase_DapF"/>
</dbReference>
<keyword evidence="8 11" id="KW-0413">Isomerase</keyword>
<feature type="active site" description="Proton acceptor" evidence="11">
    <location>
        <position position="223"/>
    </location>
</feature>
<evidence type="ECO:0000313" key="13">
    <source>
        <dbReference type="EMBL" id="AQS38231.1"/>
    </source>
</evidence>
<feature type="site" description="Could be important to modulate the pK values of the two catalytic cysteine residues" evidence="11">
    <location>
        <position position="165"/>
    </location>
</feature>
<evidence type="ECO:0000256" key="8">
    <source>
        <dbReference type="ARBA" id="ARBA00023235"/>
    </source>
</evidence>
<proteinExistence type="inferred from homology"/>
<dbReference type="GO" id="GO:0005829">
    <property type="term" value="C:cytosol"/>
    <property type="evidence" value="ECO:0007669"/>
    <property type="project" value="TreeGrafter"/>
</dbReference>
<organism evidence="13 14">
    <name type="scientific">Shewanella psychrophila</name>
    <dbReference type="NCBI Taxonomy" id="225848"/>
    <lineage>
        <taxon>Bacteria</taxon>
        <taxon>Pseudomonadati</taxon>
        <taxon>Pseudomonadota</taxon>
        <taxon>Gammaproteobacteria</taxon>
        <taxon>Alteromonadales</taxon>
        <taxon>Shewanellaceae</taxon>
        <taxon>Shewanella</taxon>
    </lineage>
</organism>
<dbReference type="FunFam" id="3.10.310.10:FF:000001">
    <property type="entry name" value="Diaminopimelate epimerase"/>
    <property type="match status" value="1"/>
</dbReference>
<evidence type="ECO:0000256" key="6">
    <source>
        <dbReference type="ARBA" id="ARBA00022605"/>
    </source>
</evidence>
<dbReference type="OrthoDB" id="9805408at2"/>
<feature type="site" description="Important for dimerization" evidence="11">
    <location>
        <position position="274"/>
    </location>
</feature>
<dbReference type="KEGG" id="spsw:Sps_03084"/>
<dbReference type="Gene3D" id="3.10.310.10">
    <property type="entry name" value="Diaminopimelate Epimerase, Chain A, domain 1"/>
    <property type="match status" value="2"/>
</dbReference>
<dbReference type="InterPro" id="IPR018510">
    <property type="entry name" value="DAP_epimerase_AS"/>
</dbReference>
<name>A0A1S6HRV5_9GAMM</name>
<dbReference type="Proteomes" id="UP000189545">
    <property type="component" value="Chromosome"/>
</dbReference>
<feature type="binding site" evidence="11">
    <location>
        <position position="45"/>
    </location>
    <ligand>
        <name>substrate</name>
    </ligand>
</feature>
<evidence type="ECO:0000256" key="10">
    <source>
        <dbReference type="ARBA" id="ARBA00074775"/>
    </source>
</evidence>
<dbReference type="EC" id="5.1.1.7" evidence="4 11"/>
<evidence type="ECO:0000256" key="1">
    <source>
        <dbReference type="ARBA" id="ARBA00004496"/>
    </source>
</evidence>
<feature type="binding site" evidence="11">
    <location>
        <position position="12"/>
    </location>
    <ligand>
        <name>substrate</name>
    </ligand>
</feature>
<feature type="active site" description="Proton donor" evidence="11">
    <location>
        <position position="74"/>
    </location>
</feature>
<comment type="similarity">
    <text evidence="3 11">Belongs to the diaminopimelate epimerase family.</text>
</comment>
<evidence type="ECO:0000256" key="12">
    <source>
        <dbReference type="PROSITE-ProRule" id="PRU10125"/>
    </source>
</evidence>
<dbReference type="RefSeq" id="WP_077753303.1">
    <property type="nucleotide sequence ID" value="NZ_CP014782.1"/>
</dbReference>
<feature type="binding site" evidence="11">
    <location>
        <begin position="224"/>
        <end position="225"/>
    </location>
    <ligand>
        <name>substrate</name>
    </ligand>
</feature>
<comment type="catalytic activity">
    <reaction evidence="9 11">
        <text>(2S,6S)-2,6-diaminopimelate = meso-2,6-diaminopimelate</text>
        <dbReference type="Rhea" id="RHEA:15393"/>
        <dbReference type="ChEBI" id="CHEBI:57609"/>
        <dbReference type="ChEBI" id="CHEBI:57791"/>
        <dbReference type="EC" id="5.1.1.7"/>
    </reaction>
</comment>
<dbReference type="GO" id="GO:0008837">
    <property type="term" value="F:diaminopimelate epimerase activity"/>
    <property type="evidence" value="ECO:0007669"/>
    <property type="project" value="UniProtKB-UniRule"/>
</dbReference>
<feature type="binding site" evidence="11">
    <location>
        <begin position="75"/>
        <end position="76"/>
    </location>
    <ligand>
        <name>substrate</name>
    </ligand>
</feature>
<dbReference type="HAMAP" id="MF_00197">
    <property type="entry name" value="DAP_epimerase"/>
    <property type="match status" value="1"/>
</dbReference>
<dbReference type="SUPFAM" id="SSF54506">
    <property type="entry name" value="Diaminopimelate epimerase-like"/>
    <property type="match status" value="1"/>
</dbReference>
<evidence type="ECO:0000256" key="11">
    <source>
        <dbReference type="HAMAP-Rule" id="MF_00197"/>
    </source>
</evidence>
<dbReference type="EMBL" id="CP014782">
    <property type="protein sequence ID" value="AQS38231.1"/>
    <property type="molecule type" value="Genomic_DNA"/>
</dbReference>
<evidence type="ECO:0000256" key="9">
    <source>
        <dbReference type="ARBA" id="ARBA00051712"/>
    </source>
</evidence>
<feature type="binding site" evidence="11">
    <location>
        <position position="163"/>
    </location>
    <ligand>
        <name>substrate</name>
    </ligand>
</feature>
<protein>
    <recommendedName>
        <fullName evidence="10 11">Diaminopimelate epimerase</fullName>
        <shortName evidence="11">DAP epimerase</shortName>
        <ecNumber evidence="4 11">5.1.1.7</ecNumber>
    </recommendedName>
    <alternativeName>
        <fullName evidence="11">PLP-independent amino acid racemase</fullName>
    </alternativeName>
</protein>
<sequence length="280" mass="30688">MIHFTKMHGLGNDFMVVDGVTQNVFFSPEQIKRLADRNFGIGFDQLLLVEPPYDPELDFHYRIFNADGGEVEQCGNGARCFARFVRNKGLTNKQKIKVSTSNGKLTLRLERDGNVTVNMGIPILEPSKIPFNAKRPEKTYLLQADIAESKVQTFLCGAVSMGNPHCVLDVEDIQTADVEGIGALLTQHDRFPKGVNVGFMQVINSGHIKLRVYERGAAETLACGTGACAAVVVGLLQGKLDKSVRVDLPGGTLTINWEGEGKPLWMTGPAEHVYDGQIQT</sequence>
<comment type="subcellular location">
    <subcellularLocation>
        <location evidence="1 11">Cytoplasm</location>
    </subcellularLocation>
</comment>
<dbReference type="STRING" id="225848.Sps_03084"/>
<evidence type="ECO:0000256" key="5">
    <source>
        <dbReference type="ARBA" id="ARBA00022490"/>
    </source>
</evidence>
<dbReference type="Pfam" id="PF01678">
    <property type="entry name" value="DAP_epimerase"/>
    <property type="match status" value="2"/>
</dbReference>
<evidence type="ECO:0000313" key="14">
    <source>
        <dbReference type="Proteomes" id="UP000189545"/>
    </source>
</evidence>
<feature type="binding site" evidence="11">
    <location>
        <begin position="214"/>
        <end position="215"/>
    </location>
    <ligand>
        <name>substrate</name>
    </ligand>
</feature>
<dbReference type="FunFam" id="3.10.310.10:FF:000002">
    <property type="entry name" value="Diaminopimelate epimerase"/>
    <property type="match status" value="1"/>
</dbReference>
<dbReference type="PANTHER" id="PTHR31689">
    <property type="entry name" value="DIAMINOPIMELATE EPIMERASE, CHLOROPLASTIC"/>
    <property type="match status" value="1"/>
</dbReference>
<evidence type="ECO:0000256" key="4">
    <source>
        <dbReference type="ARBA" id="ARBA00013080"/>
    </source>
</evidence>
<keyword evidence="14" id="KW-1185">Reference proteome</keyword>
<dbReference type="AlphaFoldDB" id="A0A1S6HRV5"/>
<dbReference type="PANTHER" id="PTHR31689:SF0">
    <property type="entry name" value="DIAMINOPIMELATE EPIMERASE"/>
    <property type="match status" value="1"/>
</dbReference>
<keyword evidence="6 11" id="KW-0028">Amino-acid biosynthesis</keyword>
<dbReference type="UniPathway" id="UPA00034">
    <property type="reaction ID" value="UER00025"/>
</dbReference>
<evidence type="ECO:0000256" key="2">
    <source>
        <dbReference type="ARBA" id="ARBA00005196"/>
    </source>
</evidence>
<feature type="binding site" evidence="11">
    <location>
        <position position="196"/>
    </location>
    <ligand>
        <name>substrate</name>
    </ligand>
</feature>
<feature type="site" description="Could be important to modulate the pK values of the two catalytic cysteine residues" evidence="11">
    <location>
        <position position="214"/>
    </location>
</feature>
<comment type="function">
    <text evidence="11">Catalyzes the stereoinversion of LL-2,6-diaminopimelate (L,L-DAP) to meso-diaminopimelate (meso-DAP), a precursor of L-lysine and an essential component of the bacterial peptidoglycan.</text>
</comment>
<keyword evidence="5 11" id="KW-0963">Cytoplasm</keyword>
<feature type="binding site" evidence="11">
    <location>
        <position position="65"/>
    </location>
    <ligand>
        <name>substrate</name>
    </ligand>
</feature>
<evidence type="ECO:0000256" key="3">
    <source>
        <dbReference type="ARBA" id="ARBA00010219"/>
    </source>
</evidence>
<comment type="pathway">
    <text evidence="2 11">Amino-acid biosynthesis; L-lysine biosynthesis via DAP pathway; DL-2,6-diaminopimelate from LL-2,6-diaminopimelate: step 1/1.</text>
</comment>